<dbReference type="EMBL" id="BGZK01000081">
    <property type="protein sequence ID" value="GBP16716.1"/>
    <property type="molecule type" value="Genomic_DNA"/>
</dbReference>
<dbReference type="InterPro" id="IPR029526">
    <property type="entry name" value="PGBD"/>
</dbReference>
<dbReference type="PANTHER" id="PTHR47272">
    <property type="entry name" value="DDE_TNP_1_7 DOMAIN-CONTAINING PROTEIN"/>
    <property type="match status" value="1"/>
</dbReference>
<evidence type="ECO:0000313" key="3">
    <source>
        <dbReference type="Proteomes" id="UP000299102"/>
    </source>
</evidence>
<accession>A0A4C1TSA5</accession>
<proteinExistence type="predicted"/>
<dbReference type="PANTHER" id="PTHR47272:SF2">
    <property type="entry name" value="PIGGYBAC TRANSPOSABLE ELEMENT-DERIVED PROTEIN 3-LIKE"/>
    <property type="match status" value="1"/>
</dbReference>
<feature type="domain" description="PiggyBac transposable element-derived protein" evidence="1">
    <location>
        <begin position="268"/>
        <end position="632"/>
    </location>
</feature>
<dbReference type="OrthoDB" id="123207at2759"/>
<name>A0A4C1TSA5_EUMVA</name>
<dbReference type="AlphaFoldDB" id="A0A4C1TSA5"/>
<gene>
    <name evidence="2" type="primary">PGBD3</name>
    <name evidence="2" type="ORF">EVAR_13337_1</name>
</gene>
<keyword evidence="3" id="KW-1185">Reference proteome</keyword>
<dbReference type="STRING" id="151549.A0A4C1TSA5"/>
<reference evidence="2 3" key="1">
    <citation type="journal article" date="2019" name="Commun. Biol.">
        <title>The bagworm genome reveals a unique fibroin gene that provides high tensile strength.</title>
        <authorList>
            <person name="Kono N."/>
            <person name="Nakamura H."/>
            <person name="Ohtoshi R."/>
            <person name="Tomita M."/>
            <person name="Numata K."/>
            <person name="Arakawa K."/>
        </authorList>
    </citation>
    <scope>NUCLEOTIDE SEQUENCE [LARGE SCALE GENOMIC DNA]</scope>
</reference>
<dbReference type="Proteomes" id="UP000299102">
    <property type="component" value="Unassembled WGS sequence"/>
</dbReference>
<comment type="caution">
    <text evidence="2">The sequence shown here is derived from an EMBL/GenBank/DDBJ whole genome shotgun (WGS) entry which is preliminary data.</text>
</comment>
<protein>
    <submittedName>
        <fullName evidence="2">PiggyBac transposable element-derived protein 3</fullName>
    </submittedName>
</protein>
<evidence type="ECO:0000259" key="1">
    <source>
        <dbReference type="Pfam" id="PF13843"/>
    </source>
</evidence>
<organism evidence="2 3">
    <name type="scientific">Eumeta variegata</name>
    <name type="common">Bagworm moth</name>
    <name type="synonym">Eumeta japonica</name>
    <dbReference type="NCBI Taxonomy" id="151549"/>
    <lineage>
        <taxon>Eukaryota</taxon>
        <taxon>Metazoa</taxon>
        <taxon>Ecdysozoa</taxon>
        <taxon>Arthropoda</taxon>
        <taxon>Hexapoda</taxon>
        <taxon>Insecta</taxon>
        <taxon>Pterygota</taxon>
        <taxon>Neoptera</taxon>
        <taxon>Endopterygota</taxon>
        <taxon>Lepidoptera</taxon>
        <taxon>Glossata</taxon>
        <taxon>Ditrysia</taxon>
        <taxon>Tineoidea</taxon>
        <taxon>Psychidae</taxon>
        <taxon>Oiketicinae</taxon>
        <taxon>Eumeta</taxon>
    </lineage>
</organism>
<dbReference type="Pfam" id="PF13843">
    <property type="entry name" value="DDE_Tnp_1_7"/>
    <property type="match status" value="1"/>
</dbReference>
<sequence length="688" mass="79713">MSALTRLDVISEQEFLKALPSLHAILRRAIDELGQWFRNWRIEVNPEKSAAIQFKYSKIRSQHIVDFDTSNLKLLNANISRQRKYKYLGVTLDTDFRFRDHIERVRKTAIFYIARLGAMLDRKNPLLYLIVNVPDRRKGNRPVTVSCDILCRDDFLQASSIVHVTRRRHPRVSSGRVRFSTMSGILNDAAIAEMLGGSEEEGDDSDEIDLDNFTEEYPEYLSSSSSDEGEDSDEDNVPLSMLAGWQKKPFNGKPLPEEALHDPGDITTPYEYFERYFTVELMEQMALTKNQYYMAKTGIQIKPVCSLLDIKKFFGIHAIVGCIKFPRLKMIWSEKYRYDPIANAMSRERFFLLRTNLHCVDVTAVNQTEEKTKNRLWRVQPVIDAVRNRCLQLPRDAGNYSVDEQMIHFEGRCDLKVVVKNKPLPAGLKNFVLTTYKGQVLDFEIYQGSTTNLSDSDNFRVGASVVLRLANTLPEGSFLYFDRYFSSLLLMKELTKKKLEGTGTLMTNRFNTKKKTLYEFKKDNRMTRGEDEEVVNRENTLSVVKWKDNKGVLMVSTAFGAAPRTQVSRWDKKRKRYIDVSCPAIVKNYNSFMGGVDVCDQMMEVYRTWRKTRKWPVKVIIHMFDLAIVNSWFEYRADCKTSNRKSIDIMDLLAFRLSISDHLLNGPQERDQGKILNLLKCLPLRNTE</sequence>
<evidence type="ECO:0000313" key="2">
    <source>
        <dbReference type="EMBL" id="GBP16716.1"/>
    </source>
</evidence>